<reference evidence="9 10" key="1">
    <citation type="submission" date="2024-01" db="EMBL/GenBank/DDBJ databases">
        <title>A draft genome for the cacao thread blight pathogen Marasmiellus scandens.</title>
        <authorList>
            <person name="Baruah I.K."/>
            <person name="Leung J."/>
            <person name="Bukari Y."/>
            <person name="Amoako-Attah I."/>
            <person name="Meinhardt L.W."/>
            <person name="Bailey B.A."/>
            <person name="Cohen S.P."/>
        </authorList>
    </citation>
    <scope>NUCLEOTIDE SEQUENCE [LARGE SCALE GENOMIC DNA]</scope>
    <source>
        <strain evidence="9 10">GH-19</strain>
    </source>
</reference>
<keyword evidence="7" id="KW-0408">Iron</keyword>
<dbReference type="EMBL" id="JBANRG010000080">
    <property type="protein sequence ID" value="KAK7438217.1"/>
    <property type="molecule type" value="Genomic_DNA"/>
</dbReference>
<keyword evidence="10" id="KW-1185">Reference proteome</keyword>
<evidence type="ECO:0000256" key="1">
    <source>
        <dbReference type="ARBA" id="ARBA00001971"/>
    </source>
</evidence>
<name>A0ABR1IQ11_9AGAR</name>
<evidence type="ECO:0000256" key="7">
    <source>
        <dbReference type="ARBA" id="ARBA00023004"/>
    </source>
</evidence>
<evidence type="ECO:0000256" key="8">
    <source>
        <dbReference type="ARBA" id="ARBA00023033"/>
    </source>
</evidence>
<keyword evidence="6" id="KW-0560">Oxidoreductase</keyword>
<dbReference type="SUPFAM" id="SSF48264">
    <property type="entry name" value="Cytochrome P450"/>
    <property type="match status" value="1"/>
</dbReference>
<dbReference type="PANTHER" id="PTHR46300:SF7">
    <property type="entry name" value="P450, PUTATIVE (EUROFUNG)-RELATED"/>
    <property type="match status" value="1"/>
</dbReference>
<evidence type="ECO:0000313" key="9">
    <source>
        <dbReference type="EMBL" id="KAK7438217.1"/>
    </source>
</evidence>
<evidence type="ECO:0000256" key="4">
    <source>
        <dbReference type="ARBA" id="ARBA00022617"/>
    </source>
</evidence>
<dbReference type="Pfam" id="PF00067">
    <property type="entry name" value="p450"/>
    <property type="match status" value="1"/>
</dbReference>
<comment type="cofactor">
    <cofactor evidence="1">
        <name>heme</name>
        <dbReference type="ChEBI" id="CHEBI:30413"/>
    </cofactor>
</comment>
<keyword evidence="4" id="KW-0349">Heme</keyword>
<evidence type="ECO:0000256" key="6">
    <source>
        <dbReference type="ARBA" id="ARBA00023002"/>
    </source>
</evidence>
<dbReference type="InterPro" id="IPR002401">
    <property type="entry name" value="Cyt_P450_E_grp-I"/>
</dbReference>
<proteinExistence type="inferred from homology"/>
<dbReference type="Proteomes" id="UP001498398">
    <property type="component" value="Unassembled WGS sequence"/>
</dbReference>
<dbReference type="InterPro" id="IPR001128">
    <property type="entry name" value="Cyt_P450"/>
</dbReference>
<dbReference type="PANTHER" id="PTHR46300">
    <property type="entry name" value="P450, PUTATIVE (EUROFUNG)-RELATED-RELATED"/>
    <property type="match status" value="1"/>
</dbReference>
<evidence type="ECO:0008006" key="11">
    <source>
        <dbReference type="Google" id="ProtNLM"/>
    </source>
</evidence>
<dbReference type="PRINTS" id="PR00463">
    <property type="entry name" value="EP450I"/>
</dbReference>
<gene>
    <name evidence="9" type="ORF">VKT23_018148</name>
</gene>
<evidence type="ECO:0000256" key="3">
    <source>
        <dbReference type="ARBA" id="ARBA00010617"/>
    </source>
</evidence>
<evidence type="ECO:0000313" key="10">
    <source>
        <dbReference type="Proteomes" id="UP001498398"/>
    </source>
</evidence>
<dbReference type="InterPro" id="IPR050364">
    <property type="entry name" value="Cytochrome_P450_fung"/>
</dbReference>
<comment type="caution">
    <text evidence="9">The sequence shown here is derived from an EMBL/GenBank/DDBJ whole genome shotgun (WGS) entry which is preliminary data.</text>
</comment>
<comment type="pathway">
    <text evidence="2">Secondary metabolite biosynthesis.</text>
</comment>
<dbReference type="InterPro" id="IPR036396">
    <property type="entry name" value="Cyt_P450_sf"/>
</dbReference>
<comment type="similarity">
    <text evidence="3">Belongs to the cytochrome P450 family.</text>
</comment>
<sequence>MFVVVYGLEISSNKDDLPHQARETIEQNDALLIPGWDAFKTIPFIHKLPSWCPGGQIRVSHEAFAVVVDQLAEGSFQLTMNAIMKDDNHSSLISELISQLDVLDEAQRDKEIERIKWMGFQSLTAAADTTMSAISTFFLVMSLYPDVQLKAQKELDDILGPGRLPTFDDRLSLPYVEAVYREVMRWHPAIPMGK</sequence>
<keyword evidence="5" id="KW-0479">Metal-binding</keyword>
<dbReference type="Gene3D" id="1.10.630.10">
    <property type="entry name" value="Cytochrome P450"/>
    <property type="match status" value="1"/>
</dbReference>
<organism evidence="9 10">
    <name type="scientific">Marasmiellus scandens</name>
    <dbReference type="NCBI Taxonomy" id="2682957"/>
    <lineage>
        <taxon>Eukaryota</taxon>
        <taxon>Fungi</taxon>
        <taxon>Dikarya</taxon>
        <taxon>Basidiomycota</taxon>
        <taxon>Agaricomycotina</taxon>
        <taxon>Agaricomycetes</taxon>
        <taxon>Agaricomycetidae</taxon>
        <taxon>Agaricales</taxon>
        <taxon>Marasmiineae</taxon>
        <taxon>Omphalotaceae</taxon>
        <taxon>Marasmiellus</taxon>
    </lineage>
</organism>
<accession>A0ABR1IQ11</accession>
<evidence type="ECO:0000256" key="2">
    <source>
        <dbReference type="ARBA" id="ARBA00005179"/>
    </source>
</evidence>
<keyword evidence="8" id="KW-0503">Monooxygenase</keyword>
<protein>
    <recommendedName>
        <fullName evidence="11">Cytochrome P450</fullName>
    </recommendedName>
</protein>
<evidence type="ECO:0000256" key="5">
    <source>
        <dbReference type="ARBA" id="ARBA00022723"/>
    </source>
</evidence>